<evidence type="ECO:0000256" key="2">
    <source>
        <dbReference type="SAM" id="Phobius"/>
    </source>
</evidence>
<sequence>QPGYSPRAKKALHNWAHQQAWKTRTTMPAARFFLIVLDQLQLVIPWIFIVIIQQVALLSRVICTRLRLHLNIHLKLRTAYVCLEWVQSTQSLCDNPSKNRLSSQEKSGFDDMESAILPDPWFFEGSSVLESQYRYFRSQESQCKGRKANIETKIWNSGSVCAEYGNGARGKLNSLIRVRQHDAVEDWAFPRPAATKEKSYENPLTILKIHSNLEKQHEETKPPNIKTRLPFTGEDGFGGCACLFDDDLLTVQALGCVAGLAAQQHPLQVSKRHCFYLKSLDLGEADLAVAHSVTKLRSSVTDKLSYNQNEETFHVDSKKNLNNCPYQVPTLTSFTTAHQRCRLDADGQTLQEKCCFYVNWLEIPQNHANQEVQIFVFSFITPINKLSRPSVVAYPESHQVLEGCLFKEEKCMDGPSRTVGLDTELFGHWTLHDLRQVLQKGLEALRNPPAEKDHTLGLWVAIPEDHKPPRSTEHAGRSGGHQGSSRAEVHMCAYRAAAEPGPRAPASLVQVNWQHLPIVGAQEEFGQLGKDDVENWTNQNVYSQDNSQQLPQDSIRTGNLAGCGDGKAGSEFKPAGPSAAANATAYEGEKTTRGSGAPAGETTSAALATMPTSRDAKGGRCSQSVVKCNFYYTVPRESEAPASLQQPANRGSMPSCCGQHRMNTGR</sequence>
<organism evidence="3 4">
    <name type="scientific">Myodes glareolus</name>
    <name type="common">Bank vole</name>
    <name type="synonym">Clethrionomys glareolus</name>
    <dbReference type="NCBI Taxonomy" id="447135"/>
    <lineage>
        <taxon>Eukaryota</taxon>
        <taxon>Metazoa</taxon>
        <taxon>Chordata</taxon>
        <taxon>Craniata</taxon>
        <taxon>Vertebrata</taxon>
        <taxon>Euteleostomi</taxon>
        <taxon>Mammalia</taxon>
        <taxon>Eutheria</taxon>
        <taxon>Euarchontoglires</taxon>
        <taxon>Glires</taxon>
        <taxon>Rodentia</taxon>
        <taxon>Myomorpha</taxon>
        <taxon>Muroidea</taxon>
        <taxon>Cricetidae</taxon>
        <taxon>Arvicolinae</taxon>
        <taxon>Myodes</taxon>
    </lineage>
</organism>
<feature type="region of interest" description="Disordered" evidence="1">
    <location>
        <begin position="464"/>
        <end position="486"/>
    </location>
</feature>
<proteinExistence type="predicted"/>
<evidence type="ECO:0000313" key="4">
    <source>
        <dbReference type="Proteomes" id="UP001488838"/>
    </source>
</evidence>
<feature type="transmembrane region" description="Helical" evidence="2">
    <location>
        <begin position="32"/>
        <end position="52"/>
    </location>
</feature>
<reference evidence="3 4" key="1">
    <citation type="journal article" date="2023" name="bioRxiv">
        <title>Conserved and derived expression patterns and positive selection on dental genes reveal complex evolutionary context of ever-growing rodent molars.</title>
        <authorList>
            <person name="Calamari Z.T."/>
            <person name="Song A."/>
            <person name="Cohen E."/>
            <person name="Akter M."/>
            <person name="Roy R.D."/>
            <person name="Hallikas O."/>
            <person name="Christensen M.M."/>
            <person name="Li P."/>
            <person name="Marangoni P."/>
            <person name="Jernvall J."/>
            <person name="Klein O.D."/>
        </authorList>
    </citation>
    <scope>NUCLEOTIDE SEQUENCE [LARGE SCALE GENOMIC DNA]</scope>
    <source>
        <strain evidence="3">V071</strain>
    </source>
</reference>
<feature type="non-terminal residue" evidence="3">
    <location>
        <position position="1"/>
    </location>
</feature>
<protein>
    <submittedName>
        <fullName evidence="3">Uncharacterized protein</fullName>
    </submittedName>
</protein>
<name>A0AAW0K4Z9_MYOGA</name>
<feature type="compositionally biased region" description="Low complexity" evidence="1">
    <location>
        <begin position="575"/>
        <end position="585"/>
    </location>
</feature>
<accession>A0AAW0K4Z9</accession>
<keyword evidence="2" id="KW-0812">Transmembrane</keyword>
<feature type="region of interest" description="Disordered" evidence="1">
    <location>
        <begin position="639"/>
        <end position="666"/>
    </location>
</feature>
<gene>
    <name evidence="3" type="ORF">U0070_020632</name>
</gene>
<feature type="compositionally biased region" description="Basic and acidic residues" evidence="1">
    <location>
        <begin position="464"/>
        <end position="476"/>
    </location>
</feature>
<feature type="region of interest" description="Disordered" evidence="1">
    <location>
        <begin position="543"/>
        <end position="603"/>
    </location>
</feature>
<keyword evidence="2" id="KW-1133">Transmembrane helix</keyword>
<dbReference type="EMBL" id="JBBHLL010000006">
    <property type="protein sequence ID" value="KAK7833611.1"/>
    <property type="molecule type" value="Genomic_DNA"/>
</dbReference>
<keyword evidence="4" id="KW-1185">Reference proteome</keyword>
<comment type="caution">
    <text evidence="3">The sequence shown here is derived from an EMBL/GenBank/DDBJ whole genome shotgun (WGS) entry which is preliminary data.</text>
</comment>
<dbReference type="Proteomes" id="UP001488838">
    <property type="component" value="Unassembled WGS sequence"/>
</dbReference>
<feature type="non-terminal residue" evidence="3">
    <location>
        <position position="666"/>
    </location>
</feature>
<dbReference type="AlphaFoldDB" id="A0AAW0K4Z9"/>
<evidence type="ECO:0000313" key="3">
    <source>
        <dbReference type="EMBL" id="KAK7833611.1"/>
    </source>
</evidence>
<evidence type="ECO:0000256" key="1">
    <source>
        <dbReference type="SAM" id="MobiDB-lite"/>
    </source>
</evidence>
<feature type="compositionally biased region" description="Polar residues" evidence="1">
    <location>
        <begin position="543"/>
        <end position="557"/>
    </location>
</feature>
<keyword evidence="2" id="KW-0472">Membrane</keyword>